<accession>A0A8S9HHV4</accession>
<evidence type="ECO:0000313" key="2">
    <source>
        <dbReference type="Proteomes" id="UP000712281"/>
    </source>
</evidence>
<reference evidence="1" key="1">
    <citation type="submission" date="2019-12" db="EMBL/GenBank/DDBJ databases">
        <title>Genome sequencing and annotation of Brassica cretica.</title>
        <authorList>
            <person name="Studholme D.J."/>
            <person name="Sarris P.F."/>
        </authorList>
    </citation>
    <scope>NUCLEOTIDE SEQUENCE</scope>
    <source>
        <strain evidence="1">PFS-001/15</strain>
        <tissue evidence="1">Leaf</tissue>
    </source>
</reference>
<dbReference type="EMBL" id="QGKW02001940">
    <property type="protein sequence ID" value="KAF2557573.1"/>
    <property type="molecule type" value="Genomic_DNA"/>
</dbReference>
<gene>
    <name evidence="1" type="ORF">F2Q68_00016402</name>
</gene>
<dbReference type="Proteomes" id="UP000712281">
    <property type="component" value="Unassembled WGS sequence"/>
</dbReference>
<organism evidence="1 2">
    <name type="scientific">Brassica cretica</name>
    <name type="common">Mustard</name>
    <dbReference type="NCBI Taxonomy" id="69181"/>
    <lineage>
        <taxon>Eukaryota</taxon>
        <taxon>Viridiplantae</taxon>
        <taxon>Streptophyta</taxon>
        <taxon>Embryophyta</taxon>
        <taxon>Tracheophyta</taxon>
        <taxon>Spermatophyta</taxon>
        <taxon>Magnoliopsida</taxon>
        <taxon>eudicotyledons</taxon>
        <taxon>Gunneridae</taxon>
        <taxon>Pentapetalae</taxon>
        <taxon>rosids</taxon>
        <taxon>malvids</taxon>
        <taxon>Brassicales</taxon>
        <taxon>Brassicaceae</taxon>
        <taxon>Brassiceae</taxon>
        <taxon>Brassica</taxon>
    </lineage>
</organism>
<sequence>MEGSPYRQFSFSWNWRRFLEPIPGYPILGNLSVPKTGTRSIPRAGSPGLSTIEAGEYTQRHVSFLQSFRRAEHKSLVHKNPLTLLALSTKLLPLEWDPQSSSCSSTRILEASRGVTQLKYGPDKDLWQSFSWEMQYLAACFLIFLASIQSSGRMSFSRYRTRGVIQVLPSSIAEISSDWGSSRVLGHRLASSAPWDLSELATLEFLDESLGDRQILDHAIFLCLVHSPKTWMFSAPFDG</sequence>
<dbReference type="AlphaFoldDB" id="A0A8S9HHV4"/>
<protein>
    <submittedName>
        <fullName evidence="1">Uncharacterized protein</fullName>
    </submittedName>
</protein>
<name>A0A8S9HHV4_BRACR</name>
<proteinExistence type="predicted"/>
<comment type="caution">
    <text evidence="1">The sequence shown here is derived from an EMBL/GenBank/DDBJ whole genome shotgun (WGS) entry which is preliminary data.</text>
</comment>
<evidence type="ECO:0000313" key="1">
    <source>
        <dbReference type="EMBL" id="KAF2557573.1"/>
    </source>
</evidence>